<dbReference type="SMART" id="SM00256">
    <property type="entry name" value="FBOX"/>
    <property type="match status" value="1"/>
</dbReference>
<feature type="region of interest" description="Disordered" evidence="1">
    <location>
        <begin position="727"/>
        <end position="752"/>
    </location>
</feature>
<keyword evidence="4" id="KW-1185">Reference proteome</keyword>
<dbReference type="VEuPathDB" id="FungiDB:BD410DRAFT_791883"/>
<dbReference type="Proteomes" id="UP000294933">
    <property type="component" value="Unassembled WGS sequence"/>
</dbReference>
<protein>
    <recommendedName>
        <fullName evidence="2">F-box domain-containing protein</fullName>
    </recommendedName>
</protein>
<feature type="compositionally biased region" description="Acidic residues" evidence="1">
    <location>
        <begin position="732"/>
        <end position="741"/>
    </location>
</feature>
<dbReference type="OrthoDB" id="2786194at2759"/>
<organism evidence="3 4">
    <name type="scientific">Rickenella mellea</name>
    <dbReference type="NCBI Taxonomy" id="50990"/>
    <lineage>
        <taxon>Eukaryota</taxon>
        <taxon>Fungi</taxon>
        <taxon>Dikarya</taxon>
        <taxon>Basidiomycota</taxon>
        <taxon>Agaricomycotina</taxon>
        <taxon>Agaricomycetes</taxon>
        <taxon>Hymenochaetales</taxon>
        <taxon>Rickenellaceae</taxon>
        <taxon>Rickenella</taxon>
    </lineage>
</organism>
<sequence>MPGLTTLPTDLLTNIISELPLVDVLSIRQVCVAFQEAISADKLLWMNILNRYVIDGGKCVIPYRRPLSFVDAAAIESWTRNAFVLEKAYLTTSPLSVRCFKTGVRAVTWVKLIRGRWCLAASSNTSESRLTLWDLSTSDDGCSAEIFLPGPVMNGEVEDLNSDIVIAVSVGCRERYVQILTLGISAGLPRILKLKTIPGADHVLCLRGSYLGVAVLDGDDSNPILLDWKEESQWVLKPSVPITSFPEICTRITCLAMTIWNAFVVAAFPRQLRVYTYPGSHGASCELLHTHSVLADVSVIDGVRFVNNQLISPQEDTEGTGATHLHVVFKTIHGEFYAQALDSNGQLQGKAVKCAVPRPADEVFPVELVLMTIGYTGRRFLGLISSKRHCLPPKLLIAGIRPSQSQAGCDRLSCNNNICTDYRILPTANFPHLHFWPCFDFDDSRGVLLTGTSRGELCVARFVQGDIILPGSLMDELPALKATDDRKEPSGLVTMDLPLLYQFRECMNDDIPAHVVDQITSSWKFSGDVQLSAPGWSNDWHSFRNLKRWAMPSFRWGAMDPNMPLTRDLPESLVNEIRIGYGYLGEPCPVAFLQGNHDVVIFRMGSQAFITLEPDDDVLCSPFALFRQPPQELSQLLQSMTVDELGMHQLLYVEYWGNFFNTSDEALFQHVWNFDDILEHAALSDDCEMDPNPNNWTQKQWNVAHRCIRHAMYNGAEEIHFAYDSEAGSTDDYSEPSDNWEENGYLSNPSEPVIAPSEWMINVDTPRSENFIPSTGEEAVINIVDDAPRK</sequence>
<feature type="domain" description="F-box" evidence="2">
    <location>
        <begin position="1"/>
        <end position="48"/>
    </location>
</feature>
<dbReference type="InterPro" id="IPR001810">
    <property type="entry name" value="F-box_dom"/>
</dbReference>
<accession>A0A4Y7PYW9</accession>
<dbReference type="PROSITE" id="PS50181">
    <property type="entry name" value="FBOX"/>
    <property type="match status" value="1"/>
</dbReference>
<proteinExistence type="predicted"/>
<evidence type="ECO:0000313" key="4">
    <source>
        <dbReference type="Proteomes" id="UP000294933"/>
    </source>
</evidence>
<reference evidence="3 4" key="1">
    <citation type="submission" date="2018-06" db="EMBL/GenBank/DDBJ databases">
        <title>A transcriptomic atlas of mushroom development highlights an independent origin of complex multicellularity.</title>
        <authorList>
            <consortium name="DOE Joint Genome Institute"/>
            <person name="Krizsan K."/>
            <person name="Almasi E."/>
            <person name="Merenyi Z."/>
            <person name="Sahu N."/>
            <person name="Viragh M."/>
            <person name="Koszo T."/>
            <person name="Mondo S."/>
            <person name="Kiss B."/>
            <person name="Balint B."/>
            <person name="Kues U."/>
            <person name="Barry K."/>
            <person name="Hegedus J.C."/>
            <person name="Henrissat B."/>
            <person name="Johnson J."/>
            <person name="Lipzen A."/>
            <person name="Ohm R."/>
            <person name="Nagy I."/>
            <person name="Pangilinan J."/>
            <person name="Yan J."/>
            <person name="Xiong Y."/>
            <person name="Grigoriev I.V."/>
            <person name="Hibbett D.S."/>
            <person name="Nagy L.G."/>
        </authorList>
    </citation>
    <scope>NUCLEOTIDE SEQUENCE [LARGE SCALE GENOMIC DNA]</scope>
    <source>
        <strain evidence="3 4">SZMC22713</strain>
    </source>
</reference>
<evidence type="ECO:0000256" key="1">
    <source>
        <dbReference type="SAM" id="MobiDB-lite"/>
    </source>
</evidence>
<dbReference type="AlphaFoldDB" id="A0A4Y7PYW9"/>
<name>A0A4Y7PYW9_9AGAM</name>
<evidence type="ECO:0000313" key="3">
    <source>
        <dbReference type="EMBL" id="TDL19730.1"/>
    </source>
</evidence>
<dbReference type="EMBL" id="ML170194">
    <property type="protein sequence ID" value="TDL19730.1"/>
    <property type="molecule type" value="Genomic_DNA"/>
</dbReference>
<dbReference type="InterPro" id="IPR036047">
    <property type="entry name" value="F-box-like_dom_sf"/>
</dbReference>
<dbReference type="Gene3D" id="1.20.1280.50">
    <property type="match status" value="1"/>
</dbReference>
<dbReference type="Pfam" id="PF12937">
    <property type="entry name" value="F-box-like"/>
    <property type="match status" value="1"/>
</dbReference>
<gene>
    <name evidence="3" type="ORF">BD410DRAFT_791883</name>
</gene>
<evidence type="ECO:0000259" key="2">
    <source>
        <dbReference type="PROSITE" id="PS50181"/>
    </source>
</evidence>
<dbReference type="SUPFAM" id="SSF81383">
    <property type="entry name" value="F-box domain"/>
    <property type="match status" value="1"/>
</dbReference>